<evidence type="ECO:0000256" key="3">
    <source>
        <dbReference type="RuleBase" id="RU003476"/>
    </source>
</evidence>
<dbReference type="EMBL" id="BOVK01000031">
    <property type="protein sequence ID" value="GIQ69592.1"/>
    <property type="molecule type" value="Genomic_DNA"/>
</dbReference>
<gene>
    <name evidence="5" type="ORF">XYCOK13_24160</name>
</gene>
<protein>
    <submittedName>
        <fullName evidence="5">DNA mismatch repair protein MutT</fullName>
    </submittedName>
</protein>
<dbReference type="PANTHER" id="PTHR43046">
    <property type="entry name" value="GDP-MANNOSE MANNOSYL HYDROLASE"/>
    <property type="match status" value="1"/>
</dbReference>
<dbReference type="PRINTS" id="PR00502">
    <property type="entry name" value="NUDIXFAMILY"/>
</dbReference>
<evidence type="ECO:0000256" key="2">
    <source>
        <dbReference type="ARBA" id="ARBA00022801"/>
    </source>
</evidence>
<dbReference type="Gene3D" id="3.90.79.10">
    <property type="entry name" value="Nucleoside Triphosphate Pyrophosphohydrolase"/>
    <property type="match status" value="1"/>
</dbReference>
<comment type="similarity">
    <text evidence="3">Belongs to the Nudix hydrolase family.</text>
</comment>
<evidence type="ECO:0000313" key="6">
    <source>
        <dbReference type="Proteomes" id="UP000677918"/>
    </source>
</evidence>
<dbReference type="InterPro" id="IPR000086">
    <property type="entry name" value="NUDIX_hydrolase_dom"/>
</dbReference>
<dbReference type="InterPro" id="IPR015797">
    <property type="entry name" value="NUDIX_hydrolase-like_dom_sf"/>
</dbReference>
<dbReference type="PROSITE" id="PS00893">
    <property type="entry name" value="NUDIX_BOX"/>
    <property type="match status" value="1"/>
</dbReference>
<evidence type="ECO:0000256" key="1">
    <source>
        <dbReference type="ARBA" id="ARBA00001946"/>
    </source>
</evidence>
<sequence length="156" mass="17621">MSYMMQLRKVLGSQPLIMTGVCVIVRNEQGEFLLQLRSDSLDWGTLGGALELGESMEEAAARELYEEAGLSAESYRFVKLLSGKEMYYRYPNGDEVYNVTAVYEARGVQGEPAIQDDEGLALRYYALPDIYKQLNPFSKVILTHAGYWQEGECHSE</sequence>
<accession>A0A8J4M343</accession>
<dbReference type="Pfam" id="PF00293">
    <property type="entry name" value="NUDIX"/>
    <property type="match status" value="1"/>
</dbReference>
<dbReference type="RefSeq" id="WP_213412390.1">
    <property type="nucleotide sequence ID" value="NZ_BOVK01000031.1"/>
</dbReference>
<organism evidence="5 6">
    <name type="scientific">Xylanibacillus composti</name>
    <dbReference type="NCBI Taxonomy" id="1572762"/>
    <lineage>
        <taxon>Bacteria</taxon>
        <taxon>Bacillati</taxon>
        <taxon>Bacillota</taxon>
        <taxon>Bacilli</taxon>
        <taxon>Bacillales</taxon>
        <taxon>Paenibacillaceae</taxon>
        <taxon>Xylanibacillus</taxon>
    </lineage>
</organism>
<comment type="cofactor">
    <cofactor evidence="1">
        <name>Mg(2+)</name>
        <dbReference type="ChEBI" id="CHEBI:18420"/>
    </cofactor>
</comment>
<reference evidence="5" key="1">
    <citation type="submission" date="2021-04" db="EMBL/GenBank/DDBJ databases">
        <title>Draft genome sequence of Xylanibacillus composti strain K13.</title>
        <authorList>
            <person name="Uke A."/>
            <person name="Chhe C."/>
            <person name="Baramee S."/>
            <person name="Kosugi A."/>
        </authorList>
    </citation>
    <scope>NUCLEOTIDE SEQUENCE</scope>
    <source>
        <strain evidence="5">K13</strain>
    </source>
</reference>
<dbReference type="SUPFAM" id="SSF55811">
    <property type="entry name" value="Nudix"/>
    <property type="match status" value="1"/>
</dbReference>
<dbReference type="GO" id="GO:0016787">
    <property type="term" value="F:hydrolase activity"/>
    <property type="evidence" value="ECO:0007669"/>
    <property type="project" value="UniProtKB-KW"/>
</dbReference>
<dbReference type="InterPro" id="IPR020476">
    <property type="entry name" value="Nudix_hydrolase"/>
</dbReference>
<keyword evidence="2 3" id="KW-0378">Hydrolase</keyword>
<proteinExistence type="inferred from homology"/>
<comment type="caution">
    <text evidence="5">The sequence shown here is derived from an EMBL/GenBank/DDBJ whole genome shotgun (WGS) entry which is preliminary data.</text>
</comment>
<dbReference type="PANTHER" id="PTHR43046:SF2">
    <property type="entry name" value="8-OXO-DGTP DIPHOSPHATASE-RELATED"/>
    <property type="match status" value="1"/>
</dbReference>
<dbReference type="Proteomes" id="UP000677918">
    <property type="component" value="Unassembled WGS sequence"/>
</dbReference>
<evidence type="ECO:0000313" key="5">
    <source>
        <dbReference type="EMBL" id="GIQ69592.1"/>
    </source>
</evidence>
<feature type="domain" description="Nudix hydrolase" evidence="4">
    <location>
        <begin position="15"/>
        <end position="147"/>
    </location>
</feature>
<name>A0A8J4M343_9BACL</name>
<keyword evidence="6" id="KW-1185">Reference proteome</keyword>
<evidence type="ECO:0000259" key="4">
    <source>
        <dbReference type="PROSITE" id="PS51462"/>
    </source>
</evidence>
<dbReference type="InterPro" id="IPR020084">
    <property type="entry name" value="NUDIX_hydrolase_CS"/>
</dbReference>
<dbReference type="CDD" id="cd04677">
    <property type="entry name" value="NUDIX_Hydrolase"/>
    <property type="match status" value="1"/>
</dbReference>
<dbReference type="AlphaFoldDB" id="A0A8J4M343"/>
<dbReference type="PROSITE" id="PS51462">
    <property type="entry name" value="NUDIX"/>
    <property type="match status" value="1"/>
</dbReference>